<reference evidence="2 3" key="1">
    <citation type="submission" date="2020-08" db="EMBL/GenBank/DDBJ databases">
        <title>Bridging the membrane lipid divide: bacteria of the FCB group superphylum have the potential to synthesize archaeal ether lipids.</title>
        <authorList>
            <person name="Villanueva L."/>
            <person name="Von Meijenfeldt F.A.B."/>
            <person name="Westbye A.B."/>
            <person name="Yadav S."/>
            <person name="Hopmans E.C."/>
            <person name="Dutilh B.E."/>
            <person name="Sinninghe Damste J.S."/>
        </authorList>
    </citation>
    <scope>NUCLEOTIDE SEQUENCE [LARGE SCALE GENOMIC DNA]</scope>
    <source>
        <strain evidence="2">NIOZ-UU36</strain>
    </source>
</reference>
<keyword evidence="1" id="KW-0812">Transmembrane</keyword>
<feature type="transmembrane region" description="Helical" evidence="1">
    <location>
        <begin position="227"/>
        <end position="247"/>
    </location>
</feature>
<organism evidence="2 3">
    <name type="scientific">Candidatus Desulfolinea nitratireducens</name>
    <dbReference type="NCBI Taxonomy" id="2841698"/>
    <lineage>
        <taxon>Bacteria</taxon>
        <taxon>Bacillati</taxon>
        <taxon>Chloroflexota</taxon>
        <taxon>Anaerolineae</taxon>
        <taxon>Anaerolineales</taxon>
        <taxon>Anaerolineales incertae sedis</taxon>
        <taxon>Candidatus Desulfolinea</taxon>
    </lineage>
</organism>
<feature type="transmembrane region" description="Helical" evidence="1">
    <location>
        <begin position="61"/>
        <end position="86"/>
    </location>
</feature>
<feature type="transmembrane region" description="Helical" evidence="1">
    <location>
        <begin position="139"/>
        <end position="156"/>
    </location>
</feature>
<evidence type="ECO:0000313" key="2">
    <source>
        <dbReference type="EMBL" id="MBC8334084.1"/>
    </source>
</evidence>
<dbReference type="Proteomes" id="UP000614469">
    <property type="component" value="Unassembled WGS sequence"/>
</dbReference>
<feature type="transmembrane region" description="Helical" evidence="1">
    <location>
        <begin position="31"/>
        <end position="49"/>
    </location>
</feature>
<feature type="transmembrane region" description="Helical" evidence="1">
    <location>
        <begin position="168"/>
        <end position="191"/>
    </location>
</feature>
<accession>A0A8J6NGP5</accession>
<feature type="transmembrane region" description="Helical" evidence="1">
    <location>
        <begin position="253"/>
        <end position="271"/>
    </location>
</feature>
<feature type="transmembrane region" description="Helical" evidence="1">
    <location>
        <begin position="197"/>
        <end position="215"/>
    </location>
</feature>
<dbReference type="EMBL" id="JACNJN010000044">
    <property type="protein sequence ID" value="MBC8334084.1"/>
    <property type="molecule type" value="Genomic_DNA"/>
</dbReference>
<proteinExistence type="predicted"/>
<feature type="transmembrane region" description="Helical" evidence="1">
    <location>
        <begin position="6"/>
        <end position="24"/>
    </location>
</feature>
<evidence type="ECO:0000313" key="3">
    <source>
        <dbReference type="Proteomes" id="UP000614469"/>
    </source>
</evidence>
<evidence type="ECO:0000256" key="1">
    <source>
        <dbReference type="SAM" id="Phobius"/>
    </source>
</evidence>
<dbReference type="AlphaFoldDB" id="A0A8J6NGP5"/>
<name>A0A8J6NGP5_9CHLR</name>
<protein>
    <submittedName>
        <fullName evidence="2">Carotenoid biosynthesis protein</fullName>
    </submittedName>
</protein>
<comment type="caution">
    <text evidence="2">The sequence shown here is derived from an EMBL/GenBank/DDBJ whole genome shotgun (WGS) entry which is preliminary data.</text>
</comment>
<sequence>MNIYFTIFEILLFSLFILCLRHAINEGLQAVLRLLAGVAFGVLLEWATIVQLDAYSYGRFIVLVDTVPVVIGVGWGIILYSAMLFSNSTKLPWYLRPFLDGLLALNIDLAMDALAIRLGMWDWGSGLANEYYGVPFENFWAWFWVIFSFSFFFRVFDQLKGPIKVWLAPLMAMGLGVVGVLSTNLFITEIVPREFDWVATTTVVLISLGILIARRDAIRQRTEHSSLAFWVPFGFHGYFLVIGLVSGYIFQPIVLLFVSILMFLVSFGIHWDHIQKYLSRG</sequence>
<keyword evidence="1" id="KW-1133">Transmembrane helix</keyword>
<keyword evidence="1" id="KW-0472">Membrane</keyword>
<feature type="transmembrane region" description="Helical" evidence="1">
    <location>
        <begin position="98"/>
        <end position="119"/>
    </location>
</feature>
<gene>
    <name evidence="2" type="ORF">H8E29_02365</name>
</gene>